<evidence type="ECO:0000256" key="3">
    <source>
        <dbReference type="ARBA" id="ARBA00023043"/>
    </source>
</evidence>
<protein>
    <recommendedName>
        <fullName evidence="6">EF-hand domain-containing protein</fullName>
    </recommendedName>
</protein>
<dbReference type="SMART" id="SM00054">
    <property type="entry name" value="EFh"/>
    <property type="match status" value="2"/>
</dbReference>
<keyword evidence="2" id="KW-0106">Calcium</keyword>
<dbReference type="PANTHER" id="PTHR24173:SF74">
    <property type="entry name" value="ANKYRIN REPEAT DOMAIN-CONTAINING PROTEIN 16"/>
    <property type="match status" value="1"/>
</dbReference>
<reference evidence="7" key="1">
    <citation type="submission" date="2021-01" db="EMBL/GenBank/DDBJ databases">
        <authorList>
            <person name="Corre E."/>
            <person name="Pelletier E."/>
            <person name="Niang G."/>
            <person name="Scheremetjew M."/>
            <person name="Finn R."/>
            <person name="Kale V."/>
            <person name="Holt S."/>
            <person name="Cochrane G."/>
            <person name="Meng A."/>
            <person name="Brown T."/>
            <person name="Cohen L."/>
        </authorList>
    </citation>
    <scope>NUCLEOTIDE SEQUENCE</scope>
    <source>
        <strain evidence="7">CCMP3107</strain>
    </source>
</reference>
<gene>
    <name evidence="7" type="ORF">HAKA00212_LOCUS8774</name>
</gene>
<feature type="domain" description="EF-hand" evidence="6">
    <location>
        <begin position="43"/>
        <end position="78"/>
    </location>
</feature>
<dbReference type="PROSITE" id="PS00018">
    <property type="entry name" value="EF_HAND_1"/>
    <property type="match status" value="1"/>
</dbReference>
<feature type="repeat" description="ANK" evidence="4">
    <location>
        <begin position="238"/>
        <end position="270"/>
    </location>
</feature>
<dbReference type="Gene3D" id="1.25.40.20">
    <property type="entry name" value="Ankyrin repeat-containing domain"/>
    <property type="match status" value="2"/>
</dbReference>
<proteinExistence type="predicted"/>
<evidence type="ECO:0000313" key="7">
    <source>
        <dbReference type="EMBL" id="CAE0630079.1"/>
    </source>
</evidence>
<dbReference type="PRINTS" id="PR01415">
    <property type="entry name" value="ANKYRIN"/>
</dbReference>
<feature type="repeat" description="ANK" evidence="4">
    <location>
        <begin position="154"/>
        <end position="176"/>
    </location>
</feature>
<evidence type="ECO:0000256" key="1">
    <source>
        <dbReference type="ARBA" id="ARBA00022737"/>
    </source>
</evidence>
<evidence type="ECO:0000259" key="6">
    <source>
        <dbReference type="PROSITE" id="PS50222"/>
    </source>
</evidence>
<accession>A0A6V1LZF5</accession>
<feature type="region of interest" description="Disordered" evidence="5">
    <location>
        <begin position="329"/>
        <end position="377"/>
    </location>
</feature>
<dbReference type="Pfam" id="PF12796">
    <property type="entry name" value="Ank_2"/>
    <property type="match status" value="1"/>
</dbReference>
<dbReference type="InterPro" id="IPR002110">
    <property type="entry name" value="Ankyrin_rpt"/>
</dbReference>
<dbReference type="AlphaFoldDB" id="A0A6V1LZF5"/>
<dbReference type="EMBL" id="HBIU01018831">
    <property type="protein sequence ID" value="CAE0630079.1"/>
    <property type="molecule type" value="Transcribed_RNA"/>
</dbReference>
<feature type="repeat" description="ANK" evidence="4">
    <location>
        <begin position="205"/>
        <end position="237"/>
    </location>
</feature>
<feature type="domain" description="EF-hand" evidence="6">
    <location>
        <begin position="83"/>
        <end position="118"/>
    </location>
</feature>
<name>A0A6V1LZF5_HETAK</name>
<evidence type="ECO:0000256" key="5">
    <source>
        <dbReference type="SAM" id="MobiDB-lite"/>
    </source>
</evidence>
<dbReference type="SUPFAM" id="SSF48403">
    <property type="entry name" value="Ankyrin repeat"/>
    <property type="match status" value="1"/>
</dbReference>
<dbReference type="PANTHER" id="PTHR24173">
    <property type="entry name" value="ANKYRIN REPEAT CONTAINING"/>
    <property type="match status" value="1"/>
</dbReference>
<feature type="compositionally biased region" description="Polar residues" evidence="5">
    <location>
        <begin position="368"/>
        <end position="377"/>
    </location>
</feature>
<dbReference type="PROSITE" id="PS50222">
    <property type="entry name" value="EF_HAND_2"/>
    <property type="match status" value="2"/>
</dbReference>
<dbReference type="InterPro" id="IPR002048">
    <property type="entry name" value="EF_hand_dom"/>
</dbReference>
<keyword evidence="3 4" id="KW-0040">ANK repeat</keyword>
<dbReference type="InterPro" id="IPR018247">
    <property type="entry name" value="EF_Hand_1_Ca_BS"/>
</dbReference>
<dbReference type="PROSITE" id="PS50297">
    <property type="entry name" value="ANK_REP_REGION"/>
    <property type="match status" value="3"/>
</dbReference>
<keyword evidence="1" id="KW-0677">Repeat</keyword>
<dbReference type="GO" id="GO:0005509">
    <property type="term" value="F:calcium ion binding"/>
    <property type="evidence" value="ECO:0007669"/>
    <property type="project" value="InterPro"/>
</dbReference>
<dbReference type="SMART" id="SM00248">
    <property type="entry name" value="ANK"/>
    <property type="match status" value="4"/>
</dbReference>
<evidence type="ECO:0000256" key="2">
    <source>
        <dbReference type="ARBA" id="ARBA00022837"/>
    </source>
</evidence>
<organism evidence="7">
    <name type="scientific">Heterosigma akashiwo</name>
    <name type="common">Chromophytic alga</name>
    <name type="synonym">Heterosigma carterae</name>
    <dbReference type="NCBI Taxonomy" id="2829"/>
    <lineage>
        <taxon>Eukaryota</taxon>
        <taxon>Sar</taxon>
        <taxon>Stramenopiles</taxon>
        <taxon>Ochrophyta</taxon>
        <taxon>Raphidophyceae</taxon>
        <taxon>Chattonellales</taxon>
        <taxon>Chattonellaceae</taxon>
        <taxon>Heterosigma</taxon>
    </lineage>
</organism>
<dbReference type="CDD" id="cd00051">
    <property type="entry name" value="EFh"/>
    <property type="match status" value="1"/>
</dbReference>
<evidence type="ECO:0000256" key="4">
    <source>
        <dbReference type="PROSITE-ProRule" id="PRU00023"/>
    </source>
</evidence>
<sequence length="377" mass="41894">MEGNEVEQQTSEADTWKNVTTVISKHQGTVLADDEPRAELSDEERQKALKMFDEFDSDDNERLDSEEILKLLEKLNLRLDNELYETYVKGIWDEFDQDDSGKIDSSEFLKLYERVLAPAYQYGERLRVAAGRGEVGLALGYLRRGCPAYTGNGEGQTPLHIAVEMGQLAMVQALFEYVDDAGGGKKDKQKNSRAAYLDVDCQDKSLWTPLHNAAAGGNTAIMRALIDRGADVNAKTVSGRTPLHCAAEKGREHAIKTLLANKAEINARDASGWTPVFLAAVHGHYKALVMLAGTKGVDLQKQDELGRTLRQWTDDRLWTKLAEELGLEDDGELDERKSAPNRQSSVGRRRDSVSQASRRVSGGAPRSRQASRSQQKK</sequence>
<dbReference type="SUPFAM" id="SSF47473">
    <property type="entry name" value="EF-hand"/>
    <property type="match status" value="1"/>
</dbReference>
<dbReference type="InterPro" id="IPR036770">
    <property type="entry name" value="Ankyrin_rpt-contain_sf"/>
</dbReference>
<dbReference type="PROSITE" id="PS50088">
    <property type="entry name" value="ANK_REPEAT"/>
    <property type="match status" value="4"/>
</dbReference>
<dbReference type="InterPro" id="IPR011992">
    <property type="entry name" value="EF-hand-dom_pair"/>
</dbReference>
<dbReference type="Pfam" id="PF00023">
    <property type="entry name" value="Ank"/>
    <property type="match status" value="1"/>
</dbReference>
<dbReference type="Pfam" id="PF13499">
    <property type="entry name" value="EF-hand_7"/>
    <property type="match status" value="1"/>
</dbReference>
<feature type="repeat" description="ANK" evidence="4">
    <location>
        <begin position="271"/>
        <end position="304"/>
    </location>
</feature>
<dbReference type="Gene3D" id="1.10.238.10">
    <property type="entry name" value="EF-hand"/>
    <property type="match status" value="1"/>
</dbReference>